<gene>
    <name evidence="3" type="ORF">CU100_17020</name>
</gene>
<evidence type="ECO:0000256" key="1">
    <source>
        <dbReference type="ARBA" id="ARBA00023125"/>
    </source>
</evidence>
<dbReference type="GO" id="GO:0003677">
    <property type="term" value="F:DNA binding"/>
    <property type="evidence" value="ECO:0007669"/>
    <property type="project" value="UniProtKB-KW"/>
</dbReference>
<dbReference type="SMART" id="SM00530">
    <property type="entry name" value="HTH_XRE"/>
    <property type="match status" value="1"/>
</dbReference>
<dbReference type="Gene3D" id="2.60.120.10">
    <property type="entry name" value="Jelly Rolls"/>
    <property type="match status" value="1"/>
</dbReference>
<dbReference type="Gene3D" id="1.10.260.40">
    <property type="entry name" value="lambda repressor-like DNA-binding domains"/>
    <property type="match status" value="1"/>
</dbReference>
<keyword evidence="4" id="KW-1185">Reference proteome</keyword>
<dbReference type="PANTHER" id="PTHR46797:SF20">
    <property type="entry name" value="BLR4304 PROTEIN"/>
    <property type="match status" value="1"/>
</dbReference>
<dbReference type="InterPro" id="IPR014710">
    <property type="entry name" value="RmlC-like_jellyroll"/>
</dbReference>
<dbReference type="CDD" id="cd00093">
    <property type="entry name" value="HTH_XRE"/>
    <property type="match status" value="1"/>
</dbReference>
<dbReference type="OrthoDB" id="9814751at2"/>
<dbReference type="InterPro" id="IPR010982">
    <property type="entry name" value="Lambda_DNA-bd_dom_sf"/>
</dbReference>
<dbReference type="CDD" id="cd02209">
    <property type="entry name" value="cupin_XRE_C"/>
    <property type="match status" value="1"/>
</dbReference>
<dbReference type="RefSeq" id="WP_106717754.1">
    <property type="nucleotide sequence ID" value="NZ_JACHXT010000003.1"/>
</dbReference>
<dbReference type="Pfam" id="PF01381">
    <property type="entry name" value="HTH_3"/>
    <property type="match status" value="1"/>
</dbReference>
<evidence type="ECO:0000313" key="4">
    <source>
        <dbReference type="Proteomes" id="UP000241158"/>
    </source>
</evidence>
<dbReference type="GO" id="GO:0003700">
    <property type="term" value="F:DNA-binding transcription factor activity"/>
    <property type="evidence" value="ECO:0007669"/>
    <property type="project" value="TreeGrafter"/>
</dbReference>
<dbReference type="PROSITE" id="PS50943">
    <property type="entry name" value="HTH_CROC1"/>
    <property type="match status" value="1"/>
</dbReference>
<dbReference type="InterPro" id="IPR013096">
    <property type="entry name" value="Cupin_2"/>
</dbReference>
<reference evidence="4" key="1">
    <citation type="submission" date="2017-11" db="EMBL/GenBank/DDBJ databases">
        <authorList>
            <person name="Kuznetsova I."/>
            <person name="Sazanova A."/>
            <person name="Chirak E."/>
            <person name="Safronova V."/>
            <person name="Willems A."/>
        </authorList>
    </citation>
    <scope>NUCLEOTIDE SEQUENCE [LARGE SCALE GENOMIC DNA]</scope>
    <source>
        <strain evidence="4">PEPV15</strain>
    </source>
</reference>
<comment type="caution">
    <text evidence="3">The sequence shown here is derived from an EMBL/GenBank/DDBJ whole genome shotgun (WGS) entry which is preliminary data.</text>
</comment>
<protein>
    <submittedName>
        <fullName evidence="3">XRE family transcriptional regulator</fullName>
    </submittedName>
</protein>
<proteinExistence type="predicted"/>
<dbReference type="Pfam" id="PF07883">
    <property type="entry name" value="Cupin_2"/>
    <property type="match status" value="1"/>
</dbReference>
<organism evidence="3 4">
    <name type="scientific">Phyllobacterium endophyticum</name>
    <dbReference type="NCBI Taxonomy" id="1149773"/>
    <lineage>
        <taxon>Bacteria</taxon>
        <taxon>Pseudomonadati</taxon>
        <taxon>Pseudomonadota</taxon>
        <taxon>Alphaproteobacteria</taxon>
        <taxon>Hyphomicrobiales</taxon>
        <taxon>Phyllobacteriaceae</taxon>
        <taxon>Phyllobacterium</taxon>
    </lineage>
</organism>
<evidence type="ECO:0000313" key="3">
    <source>
        <dbReference type="EMBL" id="PSH56989.1"/>
    </source>
</evidence>
<name>A0A2P7ARY6_9HYPH</name>
<dbReference type="InterPro" id="IPR001387">
    <property type="entry name" value="Cro/C1-type_HTH"/>
</dbReference>
<sequence length="185" mass="20530">MSAAALQIRHYRKLKHLSLRDLAKTSGISASQLSKLETGKAKLTIEIALKLAGILQVPASIFLTEQAPVAMARRSITRAGSGDHHQTPGLDLEILCPDFKEKHNLFWRVKVTAATFEENGGWRQHPGQEFLLVLSGKLQLYTAYYDTIVLNEGDSILFDADQPHAYVAVEAEAEILMINSFTQQN</sequence>
<dbReference type="Proteomes" id="UP000241158">
    <property type="component" value="Unassembled WGS sequence"/>
</dbReference>
<dbReference type="InterPro" id="IPR050807">
    <property type="entry name" value="TransReg_Diox_bact_type"/>
</dbReference>
<dbReference type="SUPFAM" id="SSF51182">
    <property type="entry name" value="RmlC-like cupins"/>
    <property type="match status" value="1"/>
</dbReference>
<dbReference type="InterPro" id="IPR011051">
    <property type="entry name" value="RmlC_Cupin_sf"/>
</dbReference>
<dbReference type="PANTHER" id="PTHR46797">
    <property type="entry name" value="HTH-TYPE TRANSCRIPTIONAL REGULATOR"/>
    <property type="match status" value="1"/>
</dbReference>
<feature type="domain" description="HTH cro/C1-type" evidence="2">
    <location>
        <begin position="8"/>
        <end position="62"/>
    </location>
</feature>
<dbReference type="EMBL" id="PGGN01000003">
    <property type="protein sequence ID" value="PSH56989.1"/>
    <property type="molecule type" value="Genomic_DNA"/>
</dbReference>
<dbReference type="GO" id="GO:0005829">
    <property type="term" value="C:cytosol"/>
    <property type="evidence" value="ECO:0007669"/>
    <property type="project" value="TreeGrafter"/>
</dbReference>
<accession>A0A2P7ARY6</accession>
<dbReference type="AlphaFoldDB" id="A0A2P7ARY6"/>
<dbReference type="SUPFAM" id="SSF47413">
    <property type="entry name" value="lambda repressor-like DNA-binding domains"/>
    <property type="match status" value="1"/>
</dbReference>
<evidence type="ECO:0000259" key="2">
    <source>
        <dbReference type="PROSITE" id="PS50943"/>
    </source>
</evidence>
<keyword evidence="1" id="KW-0238">DNA-binding</keyword>